<evidence type="ECO:0000313" key="2">
    <source>
        <dbReference type="Proteomes" id="UP000238375"/>
    </source>
</evidence>
<keyword evidence="2" id="KW-1185">Reference proteome</keyword>
<accession>A0A2T0S0P9</accession>
<dbReference type="OrthoDB" id="962007at2"/>
<evidence type="ECO:0000313" key="1">
    <source>
        <dbReference type="EMBL" id="PRY27004.1"/>
    </source>
</evidence>
<dbReference type="AlphaFoldDB" id="A0A2T0S0P9"/>
<gene>
    <name evidence="1" type="ORF">CLV58_1356</name>
</gene>
<reference evidence="1 2" key="1">
    <citation type="submission" date="2018-03" db="EMBL/GenBank/DDBJ databases">
        <title>Genomic Encyclopedia of Archaeal and Bacterial Type Strains, Phase II (KMG-II): from individual species to whole genera.</title>
        <authorList>
            <person name="Goeker M."/>
        </authorList>
    </citation>
    <scope>NUCLEOTIDE SEQUENCE [LARGE SCALE GENOMIC DNA]</scope>
    <source>
        <strain evidence="1 2">DSM 28354</strain>
    </source>
</reference>
<organism evidence="1 2">
    <name type="scientific">Spirosoma oryzae</name>
    <dbReference type="NCBI Taxonomy" id="1469603"/>
    <lineage>
        <taxon>Bacteria</taxon>
        <taxon>Pseudomonadati</taxon>
        <taxon>Bacteroidota</taxon>
        <taxon>Cytophagia</taxon>
        <taxon>Cytophagales</taxon>
        <taxon>Cytophagaceae</taxon>
        <taxon>Spirosoma</taxon>
    </lineage>
</organism>
<dbReference type="Proteomes" id="UP000238375">
    <property type="component" value="Unassembled WGS sequence"/>
</dbReference>
<dbReference type="EMBL" id="PVTE01000035">
    <property type="protein sequence ID" value="PRY27004.1"/>
    <property type="molecule type" value="Genomic_DNA"/>
</dbReference>
<dbReference type="RefSeq" id="WP_106140595.1">
    <property type="nucleotide sequence ID" value="NZ_PVTE01000035.1"/>
</dbReference>
<name>A0A2T0S0P9_9BACT</name>
<sequence length="85" mass="9728">MTNTIQFIAIDDTGRYQQRRWVMPSVDTSFSVLNILVNQGWQLRAITLTDVQGHSIDLPTDAFDGAPMSWHLDQLQRQWQAVLGL</sequence>
<protein>
    <submittedName>
        <fullName evidence="1">Uncharacterized protein</fullName>
    </submittedName>
</protein>
<proteinExistence type="predicted"/>
<comment type="caution">
    <text evidence="1">The sequence shown here is derived from an EMBL/GenBank/DDBJ whole genome shotgun (WGS) entry which is preliminary data.</text>
</comment>